<dbReference type="EC" id="2.2.1.6" evidence="4 11"/>
<dbReference type="CDD" id="cd07035">
    <property type="entry name" value="TPP_PYR_POX_like"/>
    <property type="match status" value="1"/>
</dbReference>
<evidence type="ECO:0000256" key="4">
    <source>
        <dbReference type="ARBA" id="ARBA00013145"/>
    </source>
</evidence>
<keyword evidence="10 11" id="KW-0100">Branched-chain amino acid biosynthesis</keyword>
<evidence type="ECO:0000259" key="14">
    <source>
        <dbReference type="Pfam" id="PF02776"/>
    </source>
</evidence>
<dbReference type="Proteomes" id="UP001252186">
    <property type="component" value="Unassembled WGS sequence"/>
</dbReference>
<reference evidence="15 16" key="1">
    <citation type="submission" date="2023-09" db="EMBL/GenBank/DDBJ databases">
        <authorList>
            <person name="Rey-Velasco X."/>
        </authorList>
    </citation>
    <scope>NUCLEOTIDE SEQUENCE [LARGE SCALE GENOMIC DNA]</scope>
    <source>
        <strain evidence="15 16">P050</strain>
    </source>
</reference>
<evidence type="ECO:0000259" key="13">
    <source>
        <dbReference type="Pfam" id="PF02775"/>
    </source>
</evidence>
<comment type="cofactor">
    <cofactor evidence="11">
        <name>thiamine diphosphate</name>
        <dbReference type="ChEBI" id="CHEBI:58937"/>
    </cofactor>
    <text evidence="11">Binds 1 thiamine pyrophosphate per subunit.</text>
</comment>
<dbReference type="PANTHER" id="PTHR18968">
    <property type="entry name" value="THIAMINE PYROPHOSPHATE ENZYMES"/>
    <property type="match status" value="1"/>
</dbReference>
<keyword evidence="16" id="KW-1185">Reference proteome</keyword>
<accession>A0ABU2Y539</accession>
<evidence type="ECO:0000313" key="16">
    <source>
        <dbReference type="Proteomes" id="UP001252186"/>
    </source>
</evidence>
<dbReference type="InterPro" id="IPR012001">
    <property type="entry name" value="Thiamin_PyroP_enz_TPP-bd_dom"/>
</dbReference>
<dbReference type="Pfam" id="PF02775">
    <property type="entry name" value="TPP_enzyme_C"/>
    <property type="match status" value="1"/>
</dbReference>
<dbReference type="InterPro" id="IPR039368">
    <property type="entry name" value="AHAS_TPP"/>
</dbReference>
<keyword evidence="5 11" id="KW-0028">Amino-acid biosynthesis</keyword>
<protein>
    <recommendedName>
        <fullName evidence="4 11">Acetolactate synthase</fullName>
        <ecNumber evidence="4 11">2.2.1.6</ecNumber>
    </recommendedName>
</protein>
<evidence type="ECO:0000259" key="12">
    <source>
        <dbReference type="Pfam" id="PF00205"/>
    </source>
</evidence>
<dbReference type="SUPFAM" id="SSF52518">
    <property type="entry name" value="Thiamin diphosphate-binding fold (THDP-binding)"/>
    <property type="match status" value="2"/>
</dbReference>
<evidence type="ECO:0000313" key="15">
    <source>
        <dbReference type="EMBL" id="MDT0552926.1"/>
    </source>
</evidence>
<evidence type="ECO:0000256" key="5">
    <source>
        <dbReference type="ARBA" id="ARBA00022605"/>
    </source>
</evidence>
<dbReference type="SUPFAM" id="SSF52467">
    <property type="entry name" value="DHS-like NAD/FAD-binding domain"/>
    <property type="match status" value="1"/>
</dbReference>
<organism evidence="15 16">
    <name type="scientific">Urechidicola vernalis</name>
    <dbReference type="NCBI Taxonomy" id="3075600"/>
    <lineage>
        <taxon>Bacteria</taxon>
        <taxon>Pseudomonadati</taxon>
        <taxon>Bacteroidota</taxon>
        <taxon>Flavobacteriia</taxon>
        <taxon>Flavobacteriales</taxon>
        <taxon>Flavobacteriaceae</taxon>
        <taxon>Urechidicola</taxon>
    </lineage>
</organism>
<dbReference type="InterPro" id="IPR000399">
    <property type="entry name" value="TPP-bd_CS"/>
</dbReference>
<dbReference type="InterPro" id="IPR029035">
    <property type="entry name" value="DHS-like_NAD/FAD-binding_dom"/>
</dbReference>
<dbReference type="InterPro" id="IPR029061">
    <property type="entry name" value="THDP-binding"/>
</dbReference>
<evidence type="ECO:0000256" key="2">
    <source>
        <dbReference type="ARBA" id="ARBA00005025"/>
    </source>
</evidence>
<evidence type="ECO:0000256" key="7">
    <source>
        <dbReference type="ARBA" id="ARBA00022723"/>
    </source>
</evidence>
<dbReference type="InterPro" id="IPR045229">
    <property type="entry name" value="TPP_enz"/>
</dbReference>
<comment type="caution">
    <text evidence="15">The sequence shown here is derived from an EMBL/GenBank/DDBJ whole genome shotgun (WGS) entry which is preliminary data.</text>
</comment>
<dbReference type="Gene3D" id="3.40.50.1220">
    <property type="entry name" value="TPP-binding domain"/>
    <property type="match status" value="1"/>
</dbReference>
<comment type="pathway">
    <text evidence="2 11">Amino-acid biosynthesis; L-valine biosynthesis; L-valine from pyruvate: step 1/4.</text>
</comment>
<dbReference type="Gene3D" id="3.40.50.970">
    <property type="match status" value="2"/>
</dbReference>
<dbReference type="InterPro" id="IPR011766">
    <property type="entry name" value="TPP_enzyme_TPP-bd"/>
</dbReference>
<evidence type="ECO:0000256" key="11">
    <source>
        <dbReference type="RuleBase" id="RU003591"/>
    </source>
</evidence>
<evidence type="ECO:0000256" key="3">
    <source>
        <dbReference type="ARBA" id="ARBA00007812"/>
    </source>
</evidence>
<dbReference type="Pfam" id="PF00205">
    <property type="entry name" value="TPP_enzyme_M"/>
    <property type="match status" value="1"/>
</dbReference>
<keyword evidence="9 11" id="KW-0786">Thiamine pyrophosphate</keyword>
<dbReference type="InterPro" id="IPR012846">
    <property type="entry name" value="Acetolactate_synth_lsu"/>
</dbReference>
<keyword evidence="8 11" id="KW-0460">Magnesium</keyword>
<name>A0ABU2Y539_9FLAO</name>
<comment type="similarity">
    <text evidence="3 11">Belongs to the TPP enzyme family.</text>
</comment>
<keyword evidence="7 11" id="KW-0479">Metal-binding</keyword>
<dbReference type="RefSeq" id="WP_311592886.1">
    <property type="nucleotide sequence ID" value="NZ_JAVRHV010000002.1"/>
</dbReference>
<dbReference type="Pfam" id="PF02776">
    <property type="entry name" value="TPP_enzyme_N"/>
    <property type="match status" value="1"/>
</dbReference>
<comment type="pathway">
    <text evidence="1 11">Amino-acid biosynthesis; L-isoleucine biosynthesis; L-isoleucine from 2-oxobutanoate: step 1/4.</text>
</comment>
<feature type="domain" description="Thiamine pyrophosphate enzyme N-terminal TPP-binding" evidence="14">
    <location>
        <begin position="7"/>
        <end position="122"/>
    </location>
</feature>
<evidence type="ECO:0000256" key="8">
    <source>
        <dbReference type="ARBA" id="ARBA00022842"/>
    </source>
</evidence>
<comment type="catalytic activity">
    <reaction evidence="11">
        <text>2 pyruvate + H(+) = (2S)-2-acetolactate + CO2</text>
        <dbReference type="Rhea" id="RHEA:25249"/>
        <dbReference type="ChEBI" id="CHEBI:15361"/>
        <dbReference type="ChEBI" id="CHEBI:15378"/>
        <dbReference type="ChEBI" id="CHEBI:16526"/>
        <dbReference type="ChEBI" id="CHEBI:58476"/>
        <dbReference type="EC" id="2.2.1.6"/>
    </reaction>
</comment>
<evidence type="ECO:0000256" key="9">
    <source>
        <dbReference type="ARBA" id="ARBA00023052"/>
    </source>
</evidence>
<dbReference type="PROSITE" id="PS00187">
    <property type="entry name" value="TPP_ENZYMES"/>
    <property type="match status" value="1"/>
</dbReference>
<dbReference type="InterPro" id="IPR012000">
    <property type="entry name" value="Thiamin_PyroP_enz_cen_dom"/>
</dbReference>
<dbReference type="PANTHER" id="PTHR18968:SF13">
    <property type="entry name" value="ACETOLACTATE SYNTHASE CATALYTIC SUBUNIT, MITOCHONDRIAL"/>
    <property type="match status" value="1"/>
</dbReference>
<sequence length="564" mass="61510">MSTERITGAEAVIKCLLEEGADLIYGYPGGAIMPIYDELYKYQDKLQHVLTRHEQGATHSAQGFARATGKVGVAMATSGPGATNLITGIADAQIDSTPMVCITGQVARHLLGSDAFQETDIVGISTPVTKWNYQVTSADEIPGVMAKAFYIARSGRPGPVLIDITKNAQMDELDFSYEKCKGVRSYKPVPKIEPSKVQAAADVINAAKKPMIVFGQGIILGEAEAELKAFIEKADIPSAWTIMGLSALETKHSLNVGMVGMHGNYGPNVLTNECDVLIALGMRFDDRVTGNLATYAKQAKVVHFEIDPAEIDKNVKTDVAVLGNVKDTLAQILPLINKNNHSVWREEFKKKDAIEFDKVIKEDLHPTKEGMTMAEVLEQINVASNDDAVIVSDVGQHQMFACRYAKFSQTKSNITSGGLGTMGFALPAAIGAKMGVPNREVVAIIGDGGYQMTIQELGTIFQTKVPVKIVVLNNEFLGMVRQWQQLFFDKRYASTEMINPDFITIAKGYHIPATRVTKREDLAGAVQEMMDSKEAYFLEVCIEKENNVFPMIPTGASVSDMRLS</sequence>
<dbReference type="NCBIfam" id="TIGR00118">
    <property type="entry name" value="acolac_lg"/>
    <property type="match status" value="1"/>
</dbReference>
<feature type="domain" description="Thiamine pyrophosphate enzyme TPP-binding" evidence="13">
    <location>
        <begin position="393"/>
        <end position="540"/>
    </location>
</feature>
<comment type="cofactor">
    <cofactor evidence="11">
        <name>Mg(2+)</name>
        <dbReference type="ChEBI" id="CHEBI:18420"/>
    </cofactor>
    <text evidence="11">Binds 1 Mg(2+) ion per subunit.</text>
</comment>
<evidence type="ECO:0000256" key="1">
    <source>
        <dbReference type="ARBA" id="ARBA00004974"/>
    </source>
</evidence>
<evidence type="ECO:0000256" key="6">
    <source>
        <dbReference type="ARBA" id="ARBA00022679"/>
    </source>
</evidence>
<feature type="domain" description="Thiamine pyrophosphate enzyme central" evidence="12">
    <location>
        <begin position="197"/>
        <end position="332"/>
    </location>
</feature>
<keyword evidence="6 11" id="KW-0808">Transferase</keyword>
<dbReference type="EMBL" id="JAVRHV010000002">
    <property type="protein sequence ID" value="MDT0552926.1"/>
    <property type="molecule type" value="Genomic_DNA"/>
</dbReference>
<dbReference type="GO" id="GO:0003984">
    <property type="term" value="F:acetolactate synthase activity"/>
    <property type="evidence" value="ECO:0007669"/>
    <property type="project" value="UniProtKB-EC"/>
</dbReference>
<dbReference type="CDD" id="cd02015">
    <property type="entry name" value="TPP_AHAS"/>
    <property type="match status" value="1"/>
</dbReference>
<gene>
    <name evidence="15" type="primary">ilvB</name>
    <name evidence="15" type="ORF">RM519_06690</name>
</gene>
<evidence type="ECO:0000256" key="10">
    <source>
        <dbReference type="ARBA" id="ARBA00023304"/>
    </source>
</evidence>
<proteinExistence type="inferred from homology"/>